<accession>A0A839HKM4</accession>
<organism evidence="1 2">
    <name type="scientific">Thiospirillum jenense</name>
    <dbReference type="NCBI Taxonomy" id="1653858"/>
    <lineage>
        <taxon>Bacteria</taxon>
        <taxon>Pseudomonadati</taxon>
        <taxon>Pseudomonadota</taxon>
        <taxon>Gammaproteobacteria</taxon>
        <taxon>Chromatiales</taxon>
        <taxon>Chromatiaceae</taxon>
        <taxon>Thiospirillum</taxon>
    </lineage>
</organism>
<proteinExistence type="predicted"/>
<dbReference type="Proteomes" id="UP000548632">
    <property type="component" value="Unassembled WGS sequence"/>
</dbReference>
<dbReference type="EMBL" id="JABVCQ010000017">
    <property type="protein sequence ID" value="MBB1126382.1"/>
    <property type="molecule type" value="Genomic_DNA"/>
</dbReference>
<dbReference type="RefSeq" id="WP_182584005.1">
    <property type="nucleotide sequence ID" value="NZ_JABVCQ010000017.1"/>
</dbReference>
<name>A0A839HKM4_9GAMM</name>
<gene>
    <name evidence="1" type="ORF">HUK38_09065</name>
</gene>
<keyword evidence="2" id="KW-1185">Reference proteome</keyword>
<dbReference type="AlphaFoldDB" id="A0A839HKM4"/>
<sequence length="406" mass="47080">MKQHRIIDNTHPRLHTIAPIAPNPAPPPSYYTYDANPLIEQHIADDQRRIAAQITTRIAPVHLRGIFLGGSYGRGEGGYHIRLDRPPRPTNGYEYNILINSTNAKQRRLIRARLAHLAAVLQRRLGMTVTFQLLRQERLSDPPIRLAAAELCWNRRLIAGDTAVLDQLPPLLFHHVDPSEITRLLLHRGQLLLLTQQQLRDRTAYTEHGRELFFNRLCQVILSSGEARLAAIGRYHPLASERMLRLKDMDVSRNARFMSLYYLANQYLQYSNVTDLRDANLLEWQARIMWLWSDTLRQFETQRRGHLLQSWETECHPRYDKGQRSVDGHWQHLQLTAQQFGWRELFRHPRWALRHPRDRLISALPLLLTSSNSCIDTTVTAALALPPHCDWAMAVDAFMTHCQQIG</sequence>
<reference evidence="1 2" key="1">
    <citation type="journal article" date="2020" name="Arch. Microbiol.">
        <title>The genome sequence of the giant phototrophic gammaproteobacterium Thiospirillum jenense gives insight into its physiological properties and phylogenetic relationships.</title>
        <authorList>
            <person name="Imhoff J.F."/>
            <person name="Meyer T.E."/>
            <person name="Kyndt J.A."/>
        </authorList>
    </citation>
    <scope>NUCLEOTIDE SEQUENCE [LARGE SCALE GENOMIC DNA]</scope>
    <source>
        <strain evidence="1 2">DSM 216</strain>
    </source>
</reference>
<evidence type="ECO:0000313" key="1">
    <source>
        <dbReference type="EMBL" id="MBB1126382.1"/>
    </source>
</evidence>
<protein>
    <submittedName>
        <fullName evidence="1">Uncharacterized protein</fullName>
    </submittedName>
</protein>
<evidence type="ECO:0000313" key="2">
    <source>
        <dbReference type="Proteomes" id="UP000548632"/>
    </source>
</evidence>
<comment type="caution">
    <text evidence="1">The sequence shown here is derived from an EMBL/GenBank/DDBJ whole genome shotgun (WGS) entry which is preliminary data.</text>
</comment>